<evidence type="ECO:0000313" key="6">
    <source>
        <dbReference type="EMBL" id="NMI02073.1"/>
    </source>
</evidence>
<feature type="transmembrane region" description="Helical" evidence="5">
    <location>
        <begin position="57"/>
        <end position="80"/>
    </location>
</feature>
<keyword evidence="2 5" id="KW-0812">Transmembrane</keyword>
<reference evidence="6 7" key="1">
    <citation type="submission" date="2020-04" db="EMBL/GenBank/DDBJ databases">
        <authorList>
            <person name="Klaysubun C."/>
            <person name="Duangmal K."/>
            <person name="Lipun K."/>
        </authorList>
    </citation>
    <scope>NUCLEOTIDE SEQUENCE [LARGE SCALE GENOMIC DNA]</scope>
    <source>
        <strain evidence="6 7">K10HN5</strain>
    </source>
</reference>
<comment type="caution">
    <text evidence="6">The sequence shown here is derived from an EMBL/GenBank/DDBJ whole genome shotgun (WGS) entry which is preliminary data.</text>
</comment>
<sequence length="82" mass="7987">MIALLALAPIVAALFLALGSAKVSALAPMRARAAHLGHSTAPYRVIGALEIAGATGTVLGLIAPLIGALAGGGLLLLLGVRP</sequence>
<evidence type="ECO:0000256" key="1">
    <source>
        <dbReference type="ARBA" id="ARBA00004141"/>
    </source>
</evidence>
<keyword evidence="3 5" id="KW-1133">Transmembrane helix</keyword>
<dbReference type="EMBL" id="JAAXLA010000119">
    <property type="protein sequence ID" value="NMI02073.1"/>
    <property type="molecule type" value="Genomic_DNA"/>
</dbReference>
<protein>
    <recommendedName>
        <fullName evidence="8">DoxX-like family protein</fullName>
    </recommendedName>
</protein>
<evidence type="ECO:0000256" key="5">
    <source>
        <dbReference type="SAM" id="Phobius"/>
    </source>
</evidence>
<proteinExistence type="predicted"/>
<organism evidence="6 7">
    <name type="scientific">Pseudonocardia acidicola</name>
    <dbReference type="NCBI Taxonomy" id="2724939"/>
    <lineage>
        <taxon>Bacteria</taxon>
        <taxon>Bacillati</taxon>
        <taxon>Actinomycetota</taxon>
        <taxon>Actinomycetes</taxon>
        <taxon>Pseudonocardiales</taxon>
        <taxon>Pseudonocardiaceae</taxon>
        <taxon>Pseudonocardia</taxon>
    </lineage>
</organism>
<dbReference type="Pfam" id="PF13564">
    <property type="entry name" value="DoxX_2"/>
    <property type="match status" value="1"/>
</dbReference>
<keyword evidence="4 5" id="KW-0472">Membrane</keyword>
<keyword evidence="7" id="KW-1185">Reference proteome</keyword>
<gene>
    <name evidence="6" type="ORF">HF526_32980</name>
</gene>
<evidence type="ECO:0008006" key="8">
    <source>
        <dbReference type="Google" id="ProtNLM"/>
    </source>
</evidence>
<dbReference type="Proteomes" id="UP000820669">
    <property type="component" value="Unassembled WGS sequence"/>
</dbReference>
<name>A0ABX1SNA3_9PSEU</name>
<comment type="subcellular location">
    <subcellularLocation>
        <location evidence="1">Membrane</location>
        <topology evidence="1">Multi-pass membrane protein</topology>
    </subcellularLocation>
</comment>
<evidence type="ECO:0000256" key="3">
    <source>
        <dbReference type="ARBA" id="ARBA00022989"/>
    </source>
</evidence>
<evidence type="ECO:0000256" key="2">
    <source>
        <dbReference type="ARBA" id="ARBA00022692"/>
    </source>
</evidence>
<evidence type="ECO:0000256" key="4">
    <source>
        <dbReference type="ARBA" id="ARBA00023136"/>
    </source>
</evidence>
<accession>A0ABX1SNA3</accession>
<dbReference type="RefSeq" id="WP_169385579.1">
    <property type="nucleotide sequence ID" value="NZ_JAAXLA010000119.1"/>
</dbReference>
<evidence type="ECO:0000313" key="7">
    <source>
        <dbReference type="Proteomes" id="UP000820669"/>
    </source>
</evidence>
<dbReference type="InterPro" id="IPR032808">
    <property type="entry name" value="DoxX"/>
</dbReference>